<dbReference type="EMBL" id="KZ857381">
    <property type="protein sequence ID" value="RDX55788.1"/>
    <property type="molecule type" value="Genomic_DNA"/>
</dbReference>
<dbReference type="GO" id="GO:0000977">
    <property type="term" value="F:RNA polymerase II transcription regulatory region sequence-specific DNA binding"/>
    <property type="evidence" value="ECO:0007669"/>
    <property type="project" value="TreeGrafter"/>
</dbReference>
<dbReference type="PROSITE" id="PS00028">
    <property type="entry name" value="ZINC_FINGER_C2H2_1"/>
    <property type="match status" value="2"/>
</dbReference>
<keyword evidence="8" id="KW-1185">Reference proteome</keyword>
<keyword evidence="1" id="KW-0479">Metal-binding</keyword>
<dbReference type="OrthoDB" id="6105938at2759"/>
<feature type="region of interest" description="Disordered" evidence="5">
    <location>
        <begin position="274"/>
        <end position="297"/>
    </location>
</feature>
<evidence type="ECO:0000256" key="5">
    <source>
        <dbReference type="SAM" id="MobiDB-lite"/>
    </source>
</evidence>
<feature type="domain" description="C2H2-type" evidence="6">
    <location>
        <begin position="76"/>
        <end position="97"/>
    </location>
</feature>
<reference evidence="7 8" key="1">
    <citation type="journal article" date="2018" name="Biotechnol. Biofuels">
        <title>Integrative visual omics of the white-rot fungus Polyporus brumalis exposes the biotechnological potential of its oxidative enzymes for delignifying raw plant biomass.</title>
        <authorList>
            <person name="Miyauchi S."/>
            <person name="Rancon A."/>
            <person name="Drula E."/>
            <person name="Hage H."/>
            <person name="Chaduli D."/>
            <person name="Favel A."/>
            <person name="Grisel S."/>
            <person name="Henrissat B."/>
            <person name="Herpoel-Gimbert I."/>
            <person name="Ruiz-Duenas F.J."/>
            <person name="Chevret D."/>
            <person name="Hainaut M."/>
            <person name="Lin J."/>
            <person name="Wang M."/>
            <person name="Pangilinan J."/>
            <person name="Lipzen A."/>
            <person name="Lesage-Meessen L."/>
            <person name="Navarro D."/>
            <person name="Riley R."/>
            <person name="Grigoriev I.V."/>
            <person name="Zhou S."/>
            <person name="Raouche S."/>
            <person name="Rosso M.N."/>
        </authorList>
    </citation>
    <scope>NUCLEOTIDE SEQUENCE [LARGE SCALE GENOMIC DNA]</scope>
    <source>
        <strain evidence="7 8">BRFM 1820</strain>
    </source>
</reference>
<proteinExistence type="predicted"/>
<accession>A0A371DTH1</accession>
<evidence type="ECO:0000256" key="2">
    <source>
        <dbReference type="ARBA" id="ARBA00022737"/>
    </source>
</evidence>
<evidence type="ECO:0000256" key="4">
    <source>
        <dbReference type="ARBA" id="ARBA00022833"/>
    </source>
</evidence>
<feature type="region of interest" description="Disordered" evidence="5">
    <location>
        <begin position="495"/>
        <end position="520"/>
    </location>
</feature>
<dbReference type="GO" id="GO:0000981">
    <property type="term" value="F:DNA-binding transcription factor activity, RNA polymerase II-specific"/>
    <property type="evidence" value="ECO:0007669"/>
    <property type="project" value="TreeGrafter"/>
</dbReference>
<evidence type="ECO:0000313" key="8">
    <source>
        <dbReference type="Proteomes" id="UP000256964"/>
    </source>
</evidence>
<dbReference type="AlphaFoldDB" id="A0A371DTH1"/>
<dbReference type="PANTHER" id="PTHR24409">
    <property type="entry name" value="ZINC FINGER PROTEIN 142"/>
    <property type="match status" value="1"/>
</dbReference>
<dbReference type="GO" id="GO:0005634">
    <property type="term" value="C:nucleus"/>
    <property type="evidence" value="ECO:0007669"/>
    <property type="project" value="TreeGrafter"/>
</dbReference>
<evidence type="ECO:0000256" key="3">
    <source>
        <dbReference type="ARBA" id="ARBA00022771"/>
    </source>
</evidence>
<dbReference type="PANTHER" id="PTHR24409:SF295">
    <property type="entry name" value="AZ2-RELATED"/>
    <property type="match status" value="1"/>
</dbReference>
<dbReference type="Proteomes" id="UP000256964">
    <property type="component" value="Unassembled WGS sequence"/>
</dbReference>
<keyword evidence="2" id="KW-0677">Repeat</keyword>
<feature type="domain" description="C2H2-type" evidence="6">
    <location>
        <begin position="378"/>
        <end position="400"/>
    </location>
</feature>
<evidence type="ECO:0000313" key="7">
    <source>
        <dbReference type="EMBL" id="RDX55788.1"/>
    </source>
</evidence>
<keyword evidence="3" id="KW-0863">Zinc-finger</keyword>
<dbReference type="Pfam" id="PF12874">
    <property type="entry name" value="zf-met"/>
    <property type="match status" value="1"/>
</dbReference>
<protein>
    <recommendedName>
        <fullName evidence="6">C2H2-type domain-containing protein</fullName>
    </recommendedName>
</protein>
<keyword evidence="4" id="KW-0862">Zinc</keyword>
<sequence>MKRSQCKQHAATCGHVATTKATRHPLYATAAYWSWAEFQARVRDVAPGSDFTPVSTPSPSLGLSPSGPPISQLIACSKCHELFPDAYALHMHRQLGHSDLVTHAGGGTDLHAEPTSDDVRDEHGQRHLDVELEETACSAATFNTETVQETCYICGIAFSDEVALDAHLASTFSCMVCAVHHASVEALQEHYQRELKLHPQCRACGLAFDGIPAWARHRALCRPTTPAADDASALSCDDIVQVDASGTIAGSHAIPQSVNAETYSYHDYTTDGRPQLIPPLGEDELSSSQGGSDRGQVNSELVSTLTVSASISVPHRGWDERVIAAGIHRPYSVIGSAIPNISPNPVRCNQCKLVCKNVGELQWHAKQTGHTHKPMYFCPVCLVTLPRLKDKRSHIRTTGHYTASPAFRHSLSADLSSATPATSFASPGPNTTRRIDLTRHSHCPPQLQHHFLESLLTTPTSFHSPASMSIPKDQCSAPKSFLGPAEHFLRASAHATAAPPPNFPGPSIRKQIVPSTAVRN</sequence>
<dbReference type="Gene3D" id="3.30.160.60">
    <property type="entry name" value="Classic Zinc Finger"/>
    <property type="match status" value="1"/>
</dbReference>
<feature type="compositionally biased region" description="Polar residues" evidence="5">
    <location>
        <begin position="286"/>
        <end position="297"/>
    </location>
</feature>
<evidence type="ECO:0000259" key="6">
    <source>
        <dbReference type="PROSITE" id="PS00028"/>
    </source>
</evidence>
<dbReference type="GO" id="GO:0008270">
    <property type="term" value="F:zinc ion binding"/>
    <property type="evidence" value="ECO:0007669"/>
    <property type="project" value="UniProtKB-KW"/>
</dbReference>
<dbReference type="InterPro" id="IPR013087">
    <property type="entry name" value="Znf_C2H2_type"/>
</dbReference>
<name>A0A371DTH1_9APHY</name>
<dbReference type="SMART" id="SM00355">
    <property type="entry name" value="ZnF_C2H2"/>
    <property type="match status" value="5"/>
</dbReference>
<organism evidence="7 8">
    <name type="scientific">Lentinus brumalis</name>
    <dbReference type="NCBI Taxonomy" id="2498619"/>
    <lineage>
        <taxon>Eukaryota</taxon>
        <taxon>Fungi</taxon>
        <taxon>Dikarya</taxon>
        <taxon>Basidiomycota</taxon>
        <taxon>Agaricomycotina</taxon>
        <taxon>Agaricomycetes</taxon>
        <taxon>Polyporales</taxon>
        <taxon>Polyporaceae</taxon>
        <taxon>Lentinus</taxon>
    </lineage>
</organism>
<evidence type="ECO:0000256" key="1">
    <source>
        <dbReference type="ARBA" id="ARBA00022723"/>
    </source>
</evidence>
<gene>
    <name evidence="7" type="ORF">OH76DRAFT_568963</name>
</gene>